<keyword evidence="1" id="KW-0812">Transmembrane</keyword>
<feature type="transmembrane region" description="Helical" evidence="1">
    <location>
        <begin position="15"/>
        <end position="36"/>
    </location>
</feature>
<comment type="caution">
    <text evidence="2">The sequence shown here is derived from an EMBL/GenBank/DDBJ whole genome shotgun (WGS) entry which is preliminary data.</text>
</comment>
<feature type="transmembrane region" description="Helical" evidence="1">
    <location>
        <begin position="134"/>
        <end position="155"/>
    </location>
</feature>
<protein>
    <submittedName>
        <fullName evidence="2">DUF6518 family protein</fullName>
    </submittedName>
</protein>
<keyword evidence="1" id="KW-1133">Transmembrane helix</keyword>
<name>A0ABT0Y281_9ACTN</name>
<evidence type="ECO:0000313" key="2">
    <source>
        <dbReference type="EMBL" id="MCM4080140.1"/>
    </source>
</evidence>
<evidence type="ECO:0000256" key="1">
    <source>
        <dbReference type="SAM" id="Phobius"/>
    </source>
</evidence>
<dbReference type="RefSeq" id="WP_251799947.1">
    <property type="nucleotide sequence ID" value="NZ_JAMQOL010000029.1"/>
</dbReference>
<reference evidence="2 3" key="1">
    <citation type="submission" date="2022-06" db="EMBL/GenBank/DDBJ databases">
        <title>Actinoplanes abujensis sp. nov., isolated from Nigerian arid soil.</title>
        <authorList>
            <person name="Ding P."/>
        </authorList>
    </citation>
    <scope>NUCLEOTIDE SEQUENCE [LARGE SCALE GENOMIC DNA]</scope>
    <source>
        <strain evidence="3">TRM88002</strain>
    </source>
</reference>
<proteinExistence type="predicted"/>
<feature type="transmembrane region" description="Helical" evidence="1">
    <location>
        <begin position="175"/>
        <end position="192"/>
    </location>
</feature>
<organism evidence="2 3">
    <name type="scientific">Paractinoplanes hotanensis</name>
    <dbReference type="NCBI Taxonomy" id="2906497"/>
    <lineage>
        <taxon>Bacteria</taxon>
        <taxon>Bacillati</taxon>
        <taxon>Actinomycetota</taxon>
        <taxon>Actinomycetes</taxon>
        <taxon>Micromonosporales</taxon>
        <taxon>Micromonosporaceae</taxon>
        <taxon>Paractinoplanes</taxon>
    </lineage>
</organism>
<feature type="transmembrane region" description="Helical" evidence="1">
    <location>
        <begin position="73"/>
        <end position="95"/>
    </location>
</feature>
<dbReference type="Proteomes" id="UP001523216">
    <property type="component" value="Unassembled WGS sequence"/>
</dbReference>
<evidence type="ECO:0000313" key="3">
    <source>
        <dbReference type="Proteomes" id="UP001523216"/>
    </source>
</evidence>
<dbReference type="Pfam" id="PF20128">
    <property type="entry name" value="DUF6518"/>
    <property type="match status" value="1"/>
</dbReference>
<dbReference type="EMBL" id="JAMQOL010000029">
    <property type="protein sequence ID" value="MCM4080140.1"/>
    <property type="molecule type" value="Genomic_DNA"/>
</dbReference>
<accession>A0ABT0Y281</accession>
<sequence length="221" mass="23238">MTTIDHEVRRPHRGLTATVLTTVACGILLGVVDLLLQRSLPYPWANLANSSAVWALGAFGIGRWLRAGWWRSALAGIVLLVVAVEAYYLAAVVLLNDNAQILWSPTARMWLFLGVLAGALFGAAGGLSRDARPWLRVVAIAMPGAVLLAEAAMLVNRSDNPGGGPHYRTDSLQTAAIEAVLGVTLILLIAPTHRVRLQALAAATALAAIGFAGFTVAGFGN</sequence>
<feature type="transmembrane region" description="Helical" evidence="1">
    <location>
        <begin position="42"/>
        <end position="61"/>
    </location>
</feature>
<feature type="transmembrane region" description="Helical" evidence="1">
    <location>
        <begin position="199"/>
        <end position="219"/>
    </location>
</feature>
<keyword evidence="1" id="KW-0472">Membrane</keyword>
<gene>
    <name evidence="2" type="ORF">LXN57_21395</name>
</gene>
<feature type="transmembrane region" description="Helical" evidence="1">
    <location>
        <begin position="107"/>
        <end position="127"/>
    </location>
</feature>
<keyword evidence="3" id="KW-1185">Reference proteome</keyword>
<dbReference type="InterPro" id="IPR045393">
    <property type="entry name" value="DUF6518"/>
</dbReference>